<evidence type="ECO:0000259" key="15">
    <source>
        <dbReference type="PROSITE" id="PS50011"/>
    </source>
</evidence>
<keyword evidence="10" id="KW-0175">Coiled coil</keyword>
<dbReference type="FunFam" id="3.30.200.20:FF:000387">
    <property type="entry name" value="Serine/threonine-protein kinase STE11"/>
    <property type="match status" value="1"/>
</dbReference>
<keyword evidence="5" id="KW-0808">Transferase</keyword>
<dbReference type="CDD" id="cd06606">
    <property type="entry name" value="STKc_MAPKKK"/>
    <property type="match status" value="1"/>
</dbReference>
<dbReference type="PROSITE" id="PS50011">
    <property type="entry name" value="PROTEIN_KINASE_DOM"/>
    <property type="match status" value="1"/>
</dbReference>
<evidence type="ECO:0000256" key="12">
    <source>
        <dbReference type="ARBA" id="ARBA00048329"/>
    </source>
</evidence>
<dbReference type="GO" id="GO:0005524">
    <property type="term" value="F:ATP binding"/>
    <property type="evidence" value="ECO:0007669"/>
    <property type="project" value="UniProtKB-UniRule"/>
</dbReference>
<dbReference type="SUPFAM" id="SSF56112">
    <property type="entry name" value="Protein kinase-like (PK-like)"/>
    <property type="match status" value="1"/>
</dbReference>
<dbReference type="InterPro" id="IPR000719">
    <property type="entry name" value="Prot_kinase_dom"/>
</dbReference>
<evidence type="ECO:0000256" key="14">
    <source>
        <dbReference type="SAM" id="MobiDB-lite"/>
    </source>
</evidence>
<dbReference type="PROSITE" id="PS00107">
    <property type="entry name" value="PROTEIN_KINASE_ATP"/>
    <property type="match status" value="1"/>
</dbReference>
<keyword evidence="8 13" id="KW-0067">ATP-binding</keyword>
<evidence type="ECO:0000313" key="16">
    <source>
        <dbReference type="EMBL" id="KAH6821664.1"/>
    </source>
</evidence>
<feature type="compositionally biased region" description="Basic and acidic residues" evidence="14">
    <location>
        <begin position="706"/>
        <end position="720"/>
    </location>
</feature>
<comment type="similarity">
    <text evidence="1">Belongs to the protein kinase superfamily. STE Ser/Thr protein kinase family. MAP kinase kinase kinase subfamily.</text>
</comment>
<dbReference type="GO" id="GO:0004709">
    <property type="term" value="F:MAP kinase kinase kinase activity"/>
    <property type="evidence" value="ECO:0007669"/>
    <property type="project" value="UniProtKB-EC"/>
</dbReference>
<dbReference type="FunFam" id="1.10.510.10:FF:000382">
    <property type="entry name" value="Mitogen-activated protein kinase kinase kinase 2"/>
    <property type="match status" value="1"/>
</dbReference>
<dbReference type="PANTHER" id="PTHR48016">
    <property type="entry name" value="MAP KINASE KINASE KINASE SSK2-RELATED-RELATED"/>
    <property type="match status" value="1"/>
</dbReference>
<evidence type="ECO:0000256" key="3">
    <source>
        <dbReference type="ARBA" id="ARBA00022499"/>
    </source>
</evidence>
<organism evidence="16 17">
    <name type="scientific">Perilla frutescens var. hirtella</name>
    <name type="common">Perilla citriodora</name>
    <name type="synonym">Perilla setoyensis</name>
    <dbReference type="NCBI Taxonomy" id="608512"/>
    <lineage>
        <taxon>Eukaryota</taxon>
        <taxon>Viridiplantae</taxon>
        <taxon>Streptophyta</taxon>
        <taxon>Embryophyta</taxon>
        <taxon>Tracheophyta</taxon>
        <taxon>Spermatophyta</taxon>
        <taxon>Magnoliopsida</taxon>
        <taxon>eudicotyledons</taxon>
        <taxon>Gunneridae</taxon>
        <taxon>Pentapetalae</taxon>
        <taxon>asterids</taxon>
        <taxon>lamiids</taxon>
        <taxon>Lamiales</taxon>
        <taxon>Lamiaceae</taxon>
        <taxon>Nepetoideae</taxon>
        <taxon>Elsholtzieae</taxon>
        <taxon>Perilla</taxon>
    </lineage>
</organism>
<dbReference type="PROSITE" id="PS00108">
    <property type="entry name" value="PROTEIN_KINASE_ST"/>
    <property type="match status" value="1"/>
</dbReference>
<comment type="catalytic activity">
    <reaction evidence="12">
        <text>L-seryl-[protein] + ATP = O-phospho-L-seryl-[protein] + ADP + H(+)</text>
        <dbReference type="Rhea" id="RHEA:17989"/>
        <dbReference type="Rhea" id="RHEA-COMP:9863"/>
        <dbReference type="Rhea" id="RHEA-COMP:11604"/>
        <dbReference type="ChEBI" id="CHEBI:15378"/>
        <dbReference type="ChEBI" id="CHEBI:29999"/>
        <dbReference type="ChEBI" id="CHEBI:30616"/>
        <dbReference type="ChEBI" id="CHEBI:83421"/>
        <dbReference type="ChEBI" id="CHEBI:456216"/>
        <dbReference type="EC" id="2.7.11.25"/>
    </reaction>
</comment>
<evidence type="ECO:0000313" key="17">
    <source>
        <dbReference type="Proteomes" id="UP001190926"/>
    </source>
</evidence>
<evidence type="ECO:0000256" key="13">
    <source>
        <dbReference type="PROSITE-ProRule" id="PRU10141"/>
    </source>
</evidence>
<dbReference type="InterPro" id="IPR011009">
    <property type="entry name" value="Kinase-like_dom_sf"/>
</dbReference>
<dbReference type="PANTHER" id="PTHR48016:SF56">
    <property type="entry name" value="MAPKK KINASE"/>
    <property type="match status" value="1"/>
</dbReference>
<dbReference type="SMART" id="SM00220">
    <property type="entry name" value="S_TKc"/>
    <property type="match status" value="1"/>
</dbReference>
<evidence type="ECO:0000256" key="11">
    <source>
        <dbReference type="ARBA" id="ARBA00047559"/>
    </source>
</evidence>
<dbReference type="AlphaFoldDB" id="A0AAD4P056"/>
<dbReference type="EC" id="2.7.11.25" evidence="2"/>
<accession>A0AAD4P056</accession>
<name>A0AAD4P056_PERFH</name>
<keyword evidence="3" id="KW-1017">Isopeptide bond</keyword>
<keyword evidence="7 16" id="KW-0418">Kinase</keyword>
<keyword evidence="17" id="KW-1185">Reference proteome</keyword>
<evidence type="ECO:0000256" key="2">
    <source>
        <dbReference type="ARBA" id="ARBA00012406"/>
    </source>
</evidence>
<gene>
    <name evidence="16" type="ORF">C2S53_018857</name>
</gene>
<feature type="region of interest" description="Disordered" evidence="14">
    <location>
        <begin position="51"/>
        <end position="85"/>
    </location>
</feature>
<comment type="caution">
    <text evidence="16">The sequence shown here is derived from an EMBL/GenBank/DDBJ whole genome shotgun (WGS) entry which is preliminary data.</text>
</comment>
<dbReference type="GO" id="GO:0005737">
    <property type="term" value="C:cytoplasm"/>
    <property type="evidence" value="ECO:0007669"/>
    <property type="project" value="TreeGrafter"/>
</dbReference>
<evidence type="ECO:0000256" key="1">
    <source>
        <dbReference type="ARBA" id="ARBA00006529"/>
    </source>
</evidence>
<proteinExistence type="inferred from homology"/>
<protein>
    <recommendedName>
        <fullName evidence="2">mitogen-activated protein kinase kinase kinase</fullName>
        <ecNumber evidence="2">2.7.11.25</ecNumber>
    </recommendedName>
</protein>
<keyword evidence="6 13" id="KW-0547">Nucleotide-binding</keyword>
<evidence type="ECO:0000256" key="6">
    <source>
        <dbReference type="ARBA" id="ARBA00022741"/>
    </source>
</evidence>
<feature type="compositionally biased region" description="Acidic residues" evidence="14">
    <location>
        <begin position="67"/>
        <end position="84"/>
    </location>
</feature>
<dbReference type="InterPro" id="IPR017441">
    <property type="entry name" value="Protein_kinase_ATP_BS"/>
</dbReference>
<evidence type="ECO:0000256" key="4">
    <source>
        <dbReference type="ARBA" id="ARBA00022527"/>
    </source>
</evidence>
<dbReference type="EMBL" id="SDAM02001963">
    <property type="protein sequence ID" value="KAH6821664.1"/>
    <property type="molecule type" value="Genomic_DNA"/>
</dbReference>
<feature type="domain" description="Protein kinase" evidence="15">
    <location>
        <begin position="119"/>
        <end position="380"/>
    </location>
</feature>
<dbReference type="InterPro" id="IPR050538">
    <property type="entry name" value="MAP_kinase_kinase_kinase"/>
</dbReference>
<reference evidence="16 17" key="1">
    <citation type="journal article" date="2021" name="Nat. Commun.">
        <title>Incipient diploidization of the medicinal plant Perilla within 10,000 years.</title>
        <authorList>
            <person name="Zhang Y."/>
            <person name="Shen Q."/>
            <person name="Leng L."/>
            <person name="Zhang D."/>
            <person name="Chen S."/>
            <person name="Shi Y."/>
            <person name="Ning Z."/>
            <person name="Chen S."/>
        </authorList>
    </citation>
    <scope>NUCLEOTIDE SEQUENCE [LARGE SCALE GENOMIC DNA]</scope>
    <source>
        <strain evidence="17">cv. PC099</strain>
    </source>
</reference>
<keyword evidence="4" id="KW-0723">Serine/threonine-protein kinase</keyword>
<evidence type="ECO:0000256" key="5">
    <source>
        <dbReference type="ARBA" id="ARBA00022679"/>
    </source>
</evidence>
<dbReference type="Proteomes" id="UP001190926">
    <property type="component" value="Unassembled WGS sequence"/>
</dbReference>
<sequence>MQDFIGSVRRSLVFKPAGEESAGFGGFVEKLGSSIRKSRIGIFAKPPVHALPPIATPPRRNARAEPSMEEEQLPPMEESTEDEPAITRGRDERMLTPKYVKDEESKRKKEVGAPPPIRWRKGELIGCGAFGRVHMGMNLDSGELLAVKEVSIAANSASKKTQEYIGELEKEVNLLKNLSHPNIVRYLGTAREQDSLNILLEFVPGGSIASLLGKFGSFPESVIRMYTKQLMLGLEYLHKNKIMHRDIKGANILVDNKGCIKLADFGASKKVEALATMTGAKSMKGTPYWMAPEVIVQSGHSYSADIWSVGCTVIEMATGKAPWSQQYQEVAALFYVGTTKSHPPIPDHLSAEAKDFLLKCLQKEPDLRATASELLKHPFVTGESRDSHLVLRSSLLDSSGKRMAALGVEIKKSMNLEARRSCNGLKDLGDLGGASCSTMNPDKYSEGSLWQPVNFEDDMCRIDDNDDDLVFGASTKFKHTLLSSDCNQSFNPMCEPNDDWACKFDESPGLTKSGMEVLPSQIVEPGSRSLGSVEVDCGFTFPRGQPGSEDEDEATEAKIRAFLDEKALELKKLQTPLYAFYNSLNVAGPPSPVGGIGNKENVSSICNLPPKSRSPNKAASRRFSTALDIEYSSSPRNFSRRASNIGDLDCRASQGVKELPFDYQPEPLTPSSRFSEIQRKWKEELDEELERTRELMRQAGTAKTSSPKDRIPNRQRDRLKYASPSPGK</sequence>
<feature type="binding site" evidence="13">
    <location>
        <position position="148"/>
    </location>
    <ligand>
        <name>ATP</name>
        <dbReference type="ChEBI" id="CHEBI:30616"/>
    </ligand>
</feature>
<keyword evidence="9" id="KW-0832">Ubl conjugation</keyword>
<evidence type="ECO:0000256" key="7">
    <source>
        <dbReference type="ARBA" id="ARBA00022777"/>
    </source>
</evidence>
<dbReference type="Gene3D" id="1.10.510.10">
    <property type="entry name" value="Transferase(Phosphotransferase) domain 1"/>
    <property type="match status" value="1"/>
</dbReference>
<evidence type="ECO:0000256" key="9">
    <source>
        <dbReference type="ARBA" id="ARBA00022843"/>
    </source>
</evidence>
<evidence type="ECO:0000256" key="10">
    <source>
        <dbReference type="ARBA" id="ARBA00023054"/>
    </source>
</evidence>
<feature type="region of interest" description="Disordered" evidence="14">
    <location>
        <begin position="693"/>
        <end position="728"/>
    </location>
</feature>
<dbReference type="InterPro" id="IPR008271">
    <property type="entry name" value="Ser/Thr_kinase_AS"/>
</dbReference>
<dbReference type="Pfam" id="PF00069">
    <property type="entry name" value="Pkinase"/>
    <property type="match status" value="1"/>
</dbReference>
<evidence type="ECO:0000256" key="8">
    <source>
        <dbReference type="ARBA" id="ARBA00022840"/>
    </source>
</evidence>
<comment type="catalytic activity">
    <reaction evidence="11">
        <text>L-threonyl-[protein] + ATP = O-phospho-L-threonyl-[protein] + ADP + H(+)</text>
        <dbReference type="Rhea" id="RHEA:46608"/>
        <dbReference type="Rhea" id="RHEA-COMP:11060"/>
        <dbReference type="Rhea" id="RHEA-COMP:11605"/>
        <dbReference type="ChEBI" id="CHEBI:15378"/>
        <dbReference type="ChEBI" id="CHEBI:30013"/>
        <dbReference type="ChEBI" id="CHEBI:30616"/>
        <dbReference type="ChEBI" id="CHEBI:61977"/>
        <dbReference type="ChEBI" id="CHEBI:456216"/>
        <dbReference type="EC" id="2.7.11.25"/>
    </reaction>
</comment>